<dbReference type="PANTHER" id="PTHR11006:SF68">
    <property type="entry name" value="PROTEIN ARGININE N-METHYLTRANSFERASE PRMT10"/>
    <property type="match status" value="1"/>
</dbReference>
<dbReference type="STRING" id="4781.A0A0P1AV27"/>
<dbReference type="InterPro" id="IPR055135">
    <property type="entry name" value="PRMT_dom"/>
</dbReference>
<dbReference type="SUPFAM" id="SSF53335">
    <property type="entry name" value="S-adenosyl-L-methionine-dependent methyltransferases"/>
    <property type="match status" value="1"/>
</dbReference>
<dbReference type="FunFam" id="3.40.50.150:FF:000132">
    <property type="entry name" value="Protein arginine N-methyltransferase PRMT10"/>
    <property type="match status" value="1"/>
</dbReference>
<evidence type="ECO:0000259" key="5">
    <source>
        <dbReference type="Pfam" id="PF22528"/>
    </source>
</evidence>
<dbReference type="PANTHER" id="PTHR11006">
    <property type="entry name" value="PROTEIN ARGININE N-METHYLTRANSFERASE"/>
    <property type="match status" value="1"/>
</dbReference>
<dbReference type="InterPro" id="IPR029063">
    <property type="entry name" value="SAM-dependent_MTases_sf"/>
</dbReference>
<evidence type="ECO:0000256" key="2">
    <source>
        <dbReference type="ARBA" id="ARBA00022679"/>
    </source>
</evidence>
<sequence length="426" mass="48413">MNSPSMKSGAIPVGHMTTKSRGRTRISFWWQITRLLLVIKSLVGHADLDPGNMAVSSPRDISLEKKKEWEASSDFANYFCTYAYIYHQKQMLTDELRMQSYRDAIFENPNHFKDKIVLDVGTGSGILSIWAAQAGARKVYAVEATDIAQQARKVIKANGQDHIITVIQSKMEDVALPEKVDVIISEWMGYFLLRESMFDSVIVARDRWLKSNGAMFPSHASMFIAPMCNEDNSNKRFNEFSSAMDGWRNFVDNTKIMWGVDMSVLGNDFRKEQEQYSLRTSSWEELNAGDLIGDEVEFAKWDLKACTLDDIKEVKATFSMSITIMSRFGGIAGWFDVEFKGCAENPAEREVTLTTSPFVQPTHWGQQIFPLYPPMQVCEGDTIAGDIIVKRRTDNQRLMNVQFDFRICRSEDNNQGPLISAGFQIE</sequence>
<evidence type="ECO:0000256" key="3">
    <source>
        <dbReference type="ARBA" id="ARBA00022691"/>
    </source>
</evidence>
<evidence type="ECO:0000313" key="6">
    <source>
        <dbReference type="EMBL" id="CEG46173.1"/>
    </source>
</evidence>
<dbReference type="CDD" id="cd02440">
    <property type="entry name" value="AdoMet_MTases"/>
    <property type="match status" value="1"/>
</dbReference>
<protein>
    <submittedName>
        <fullName evidence="6">Arginine methyltransferase 10 isoform 2</fullName>
    </submittedName>
</protein>
<dbReference type="EMBL" id="CCYD01002047">
    <property type="protein sequence ID" value="CEG46173.1"/>
    <property type="molecule type" value="Genomic_DNA"/>
</dbReference>
<dbReference type="OrthoDB" id="7848332at2759"/>
<dbReference type="GeneID" id="36397643"/>
<organism evidence="6 7">
    <name type="scientific">Plasmopara halstedii</name>
    <name type="common">Downy mildew of sunflower</name>
    <dbReference type="NCBI Taxonomy" id="4781"/>
    <lineage>
        <taxon>Eukaryota</taxon>
        <taxon>Sar</taxon>
        <taxon>Stramenopiles</taxon>
        <taxon>Oomycota</taxon>
        <taxon>Peronosporomycetes</taxon>
        <taxon>Peronosporales</taxon>
        <taxon>Peronosporaceae</taxon>
        <taxon>Plasmopara</taxon>
    </lineage>
</organism>
<dbReference type="GO" id="GO:0005634">
    <property type="term" value="C:nucleus"/>
    <property type="evidence" value="ECO:0007669"/>
    <property type="project" value="TreeGrafter"/>
</dbReference>
<evidence type="ECO:0000256" key="4">
    <source>
        <dbReference type="PROSITE-ProRule" id="PRU01015"/>
    </source>
</evidence>
<evidence type="ECO:0000313" key="7">
    <source>
        <dbReference type="Proteomes" id="UP000054928"/>
    </source>
</evidence>
<keyword evidence="1 4" id="KW-0489">Methyltransferase</keyword>
<dbReference type="GO" id="GO:0042054">
    <property type="term" value="F:histone methyltransferase activity"/>
    <property type="evidence" value="ECO:0007669"/>
    <property type="project" value="TreeGrafter"/>
</dbReference>
<dbReference type="Gene3D" id="3.40.50.150">
    <property type="entry name" value="Vaccinia Virus protein VP39"/>
    <property type="match status" value="1"/>
</dbReference>
<dbReference type="RefSeq" id="XP_024582542.1">
    <property type="nucleotide sequence ID" value="XM_024716999.1"/>
</dbReference>
<dbReference type="Gene3D" id="2.70.160.11">
    <property type="entry name" value="Hnrnp arginine n-methyltransferase1"/>
    <property type="match status" value="1"/>
</dbReference>
<keyword evidence="3 4" id="KW-0949">S-adenosyl-L-methionine</keyword>
<dbReference type="PROSITE" id="PS51678">
    <property type="entry name" value="SAM_MT_PRMT"/>
    <property type="match status" value="1"/>
</dbReference>
<dbReference type="OMA" id="WEASSDF"/>
<dbReference type="Pfam" id="PF22528">
    <property type="entry name" value="PRMT_C"/>
    <property type="match status" value="1"/>
</dbReference>
<dbReference type="GO" id="GO:0016274">
    <property type="term" value="F:protein-arginine N-methyltransferase activity"/>
    <property type="evidence" value="ECO:0007669"/>
    <property type="project" value="InterPro"/>
</dbReference>
<accession>A0A0P1AV27</accession>
<evidence type="ECO:0000256" key="1">
    <source>
        <dbReference type="ARBA" id="ARBA00022603"/>
    </source>
</evidence>
<dbReference type="GO" id="GO:0032259">
    <property type="term" value="P:methylation"/>
    <property type="evidence" value="ECO:0007669"/>
    <property type="project" value="UniProtKB-KW"/>
</dbReference>
<name>A0A0P1AV27_PLAHL</name>
<keyword evidence="7" id="KW-1185">Reference proteome</keyword>
<proteinExistence type="predicted"/>
<dbReference type="Pfam" id="PF06325">
    <property type="entry name" value="PrmA"/>
    <property type="match status" value="1"/>
</dbReference>
<reference evidence="7" key="1">
    <citation type="submission" date="2014-09" db="EMBL/GenBank/DDBJ databases">
        <authorList>
            <person name="Sharma Rahul"/>
            <person name="Thines Marco"/>
        </authorList>
    </citation>
    <scope>NUCLEOTIDE SEQUENCE [LARGE SCALE GENOMIC DNA]</scope>
</reference>
<dbReference type="InterPro" id="IPR025799">
    <property type="entry name" value="Arg_MeTrfase"/>
</dbReference>
<dbReference type="Proteomes" id="UP000054928">
    <property type="component" value="Unassembled WGS sequence"/>
</dbReference>
<dbReference type="AlphaFoldDB" id="A0A0P1AV27"/>
<feature type="domain" description="Protein arginine N-methyltransferase" evidence="5">
    <location>
        <begin position="220"/>
        <end position="407"/>
    </location>
</feature>
<keyword evidence="2 4" id="KW-0808">Transferase</keyword>